<reference evidence="3" key="1">
    <citation type="submission" date="2017-09" db="EMBL/GenBank/DDBJ databases">
        <title>Contemporary evolution of a Lepidopteran species, Heliothis virescens, in response to modern agricultural practices.</title>
        <authorList>
            <person name="Fritz M.L."/>
            <person name="Deyonke A.M."/>
            <person name="Papanicolaou A."/>
            <person name="Micinski S."/>
            <person name="Westbrook J."/>
            <person name="Gould F."/>
        </authorList>
    </citation>
    <scope>NUCLEOTIDE SEQUENCE [LARGE SCALE GENOMIC DNA]</scope>
    <source>
        <strain evidence="3">HvINT-</strain>
        <tissue evidence="3">Whole body</tissue>
    </source>
</reference>
<organism evidence="3">
    <name type="scientific">Heliothis virescens</name>
    <name type="common">Tobacco budworm moth</name>
    <dbReference type="NCBI Taxonomy" id="7102"/>
    <lineage>
        <taxon>Eukaryota</taxon>
        <taxon>Metazoa</taxon>
        <taxon>Ecdysozoa</taxon>
        <taxon>Arthropoda</taxon>
        <taxon>Hexapoda</taxon>
        <taxon>Insecta</taxon>
        <taxon>Pterygota</taxon>
        <taxon>Neoptera</taxon>
        <taxon>Endopterygota</taxon>
        <taxon>Lepidoptera</taxon>
        <taxon>Glossata</taxon>
        <taxon>Ditrysia</taxon>
        <taxon>Noctuoidea</taxon>
        <taxon>Noctuidae</taxon>
        <taxon>Heliothinae</taxon>
        <taxon>Heliothis</taxon>
    </lineage>
</organism>
<comment type="caution">
    <text evidence="3">The sequence shown here is derived from an EMBL/GenBank/DDBJ whole genome shotgun (WGS) entry which is preliminary data.</text>
</comment>
<feature type="domain" description="Kazal-like" evidence="2">
    <location>
        <begin position="246"/>
        <end position="282"/>
    </location>
</feature>
<evidence type="ECO:0000313" key="3">
    <source>
        <dbReference type="EMBL" id="PCG78303.1"/>
    </source>
</evidence>
<evidence type="ECO:0000259" key="2">
    <source>
        <dbReference type="Pfam" id="PF07648"/>
    </source>
</evidence>
<feature type="region of interest" description="Disordered" evidence="1">
    <location>
        <begin position="146"/>
        <end position="174"/>
    </location>
</feature>
<feature type="region of interest" description="Disordered" evidence="1">
    <location>
        <begin position="80"/>
        <end position="106"/>
    </location>
</feature>
<dbReference type="Pfam" id="PF07648">
    <property type="entry name" value="Kazal_2"/>
    <property type="match status" value="2"/>
</dbReference>
<protein>
    <recommendedName>
        <fullName evidence="2">Kazal-like domain-containing protein</fullName>
    </recommendedName>
</protein>
<dbReference type="Gene3D" id="3.30.60.30">
    <property type="match status" value="1"/>
</dbReference>
<accession>A0A2A4K3F9</accession>
<proteinExistence type="predicted"/>
<dbReference type="InterPro" id="IPR002350">
    <property type="entry name" value="Kazal_dom"/>
</dbReference>
<evidence type="ECO:0000256" key="1">
    <source>
        <dbReference type="SAM" id="MobiDB-lite"/>
    </source>
</evidence>
<gene>
    <name evidence="3" type="ORF">B5V51_4578</name>
</gene>
<sequence length="417" mass="47293">MILAVTTCTNLAHVETVGNNHPKAIVKREAEKGDNSVDNFHQFIEEKLMHQNQALEHLIVEVDKSGNLIKKLIDNLSRGLEKPNLPTKAAPAEVPPNTNEQSNSNEGVDNFIARLGKNLPKYGNLAKHLLVKDVYYGTDPTPIIEQFTDGPLLQSGSRRSYGDDPTVSPNPDGDDTKINPWCPMALLCQKSVDPICGFDDKFGYGKFEDLCHLLRMEQTLGSLPRPTPFEQGHMRIINDHWCWRARICHNMAGQPVCGVDLRRKQKRMFQNPCTLSKHNCDQMHALLLLSRARAREQSKASYERDDTVLAEREAQFFCYKDKSCTPGGPKVCGYDPHQPWLALFADLCTLYKANCARKGRFKLVEQVVCDTKMEYDKEHVNEEFEWSHVAPITTTTTESTTIDETEYLRHIKVKLVL</sequence>
<dbReference type="AlphaFoldDB" id="A0A2A4K3F9"/>
<name>A0A2A4K3F9_HELVI</name>
<feature type="domain" description="Kazal-like" evidence="2">
    <location>
        <begin position="320"/>
        <end position="364"/>
    </location>
</feature>
<dbReference type="EMBL" id="NWSH01000216">
    <property type="protein sequence ID" value="PCG78303.1"/>
    <property type="molecule type" value="Genomic_DNA"/>
</dbReference>
<feature type="compositionally biased region" description="Polar residues" evidence="1">
    <location>
        <begin position="96"/>
        <end position="106"/>
    </location>
</feature>